<dbReference type="InterPro" id="IPR016181">
    <property type="entry name" value="Acyl_CoA_acyltransferase"/>
</dbReference>
<reference evidence="4 5" key="1">
    <citation type="submission" date="2020-03" db="EMBL/GenBank/DDBJ databases">
        <authorList>
            <person name="Wang L."/>
            <person name="He N."/>
            <person name="Li Y."/>
            <person name="Fang Y."/>
            <person name="Zhang F."/>
        </authorList>
    </citation>
    <scope>NUCLEOTIDE SEQUENCE [LARGE SCALE GENOMIC DNA]</scope>
    <source>
        <strain evidence="4 5">36D10-4-7</strain>
    </source>
</reference>
<dbReference type="Pfam" id="PF00583">
    <property type="entry name" value="Acetyltransf_1"/>
    <property type="match status" value="1"/>
</dbReference>
<dbReference type="InterPro" id="IPR014762">
    <property type="entry name" value="DNA_mismatch_repair_CS"/>
</dbReference>
<organism evidence="4 5">
    <name type="scientific">Sphingomonas corticis</name>
    <dbReference type="NCBI Taxonomy" id="2722791"/>
    <lineage>
        <taxon>Bacteria</taxon>
        <taxon>Pseudomonadati</taxon>
        <taxon>Pseudomonadota</taxon>
        <taxon>Alphaproteobacteria</taxon>
        <taxon>Sphingomonadales</taxon>
        <taxon>Sphingomonadaceae</taxon>
        <taxon>Sphingomonas</taxon>
    </lineage>
</organism>
<dbReference type="PROSITE" id="PS00058">
    <property type="entry name" value="DNA_MISMATCH_REPAIR_1"/>
    <property type="match status" value="1"/>
</dbReference>
<dbReference type="InterPro" id="IPR050832">
    <property type="entry name" value="Bact_Acetyltransf"/>
</dbReference>
<sequence length="165" mass="17784">MEAFARALPDHDLLFLGRDLKHPRVIAAWLEAIAEGWIDSLVAEREGRIVGTAALVRDPLGWSAHVGEIRLLVAADERGAGLGRDLLQAGMAIAGERGLAKLTATMTPDQRASIELFETLGFRGEALLRDQVRDRAGQPHDLLILAYDAARVAAGHRAYGFGAQA</sequence>
<proteinExistence type="predicted"/>
<dbReference type="EMBL" id="JAAVJH010000001">
    <property type="protein sequence ID" value="NJR77208.1"/>
    <property type="molecule type" value="Genomic_DNA"/>
</dbReference>
<dbReference type="PANTHER" id="PTHR43877">
    <property type="entry name" value="AMINOALKYLPHOSPHONATE N-ACETYLTRANSFERASE-RELATED-RELATED"/>
    <property type="match status" value="1"/>
</dbReference>
<dbReference type="CDD" id="cd04301">
    <property type="entry name" value="NAT_SF"/>
    <property type="match status" value="1"/>
</dbReference>
<dbReference type="Gene3D" id="3.40.630.30">
    <property type="match status" value="1"/>
</dbReference>
<dbReference type="PROSITE" id="PS51186">
    <property type="entry name" value="GNAT"/>
    <property type="match status" value="1"/>
</dbReference>
<evidence type="ECO:0000256" key="1">
    <source>
        <dbReference type="ARBA" id="ARBA00022679"/>
    </source>
</evidence>
<comment type="caution">
    <text evidence="4">The sequence shown here is derived from an EMBL/GenBank/DDBJ whole genome shotgun (WGS) entry which is preliminary data.</text>
</comment>
<evidence type="ECO:0000313" key="5">
    <source>
        <dbReference type="Proteomes" id="UP000732399"/>
    </source>
</evidence>
<protein>
    <submittedName>
        <fullName evidence="4">GNAT family N-acetyltransferase</fullName>
    </submittedName>
</protein>
<accession>A0ABX1CKD3</accession>
<keyword evidence="2" id="KW-0012">Acyltransferase</keyword>
<name>A0ABX1CKD3_9SPHN</name>
<keyword evidence="5" id="KW-1185">Reference proteome</keyword>
<evidence type="ECO:0000313" key="4">
    <source>
        <dbReference type="EMBL" id="NJR77208.1"/>
    </source>
</evidence>
<dbReference type="Proteomes" id="UP000732399">
    <property type="component" value="Unassembled WGS sequence"/>
</dbReference>
<gene>
    <name evidence="4" type="ORF">HBH26_01095</name>
</gene>
<evidence type="ECO:0000256" key="2">
    <source>
        <dbReference type="ARBA" id="ARBA00023315"/>
    </source>
</evidence>
<dbReference type="PANTHER" id="PTHR43877:SF1">
    <property type="entry name" value="ACETYLTRANSFERASE"/>
    <property type="match status" value="1"/>
</dbReference>
<dbReference type="InterPro" id="IPR000182">
    <property type="entry name" value="GNAT_dom"/>
</dbReference>
<dbReference type="SUPFAM" id="SSF55729">
    <property type="entry name" value="Acyl-CoA N-acyltransferases (Nat)"/>
    <property type="match status" value="1"/>
</dbReference>
<evidence type="ECO:0000259" key="3">
    <source>
        <dbReference type="PROSITE" id="PS51186"/>
    </source>
</evidence>
<feature type="domain" description="N-acetyltransferase" evidence="3">
    <location>
        <begin position="1"/>
        <end position="148"/>
    </location>
</feature>
<keyword evidence="1" id="KW-0808">Transferase</keyword>